<sequence>MAPDIRLLVVMAGLLRAAFPGPFTAPSGQPDASHTQSKLSEPGLRLVSGSSRCSGTVEVWFGEAWKAACGALWDGRAAEAACRVLGCGGAEAAVQPAPSSPTLPPRPAAGNSSQTANATLPVVQCSGAEWRLCEVVSQACSSDGRPAQVTCAEHRALRLVDGGSPCAGRVEMLEYGRWGSVCDDTWDLEDAHVVCRQLGCGWAVQALPGLHFAPGQGPIHRDQVNCSGDETYLWDCPGTPGEHYCGHKEDAGVVCSEHQSWRLTGGADRCEGQVEVHFRGVWSTVCDSEWYSPEASVLCRALGCGTLVDRPRGLPHSLSGRMYYSCEGGEPTLSNCSWRFNNSNLCSQSHAARVLCSGSRSLHNLSTPEVPASVQPASVEPSVTVKMEDKESQELALLIPCIVLGVLLLASLISIAFILFRIKGKYVPKLPIQVRAQPAEDSDSSSDSDYEHYDFSAQPPVALTTFYNSQRHRVTEDEAQQRRFQMPPLEEGLEELHTSPILAANPIADAPSLGPQHQHRSQSESSTSSGEDYCNSPSSKPPAWSLQGFPSERSPLLEQPPNLELAGPQAACPGPPSPQADSTSEDDYDDIGAA</sequence>
<dbReference type="PANTHER" id="PTHR19331">
    <property type="entry name" value="SCAVENGER RECEPTOR DOMAIN-CONTAINING"/>
    <property type="match status" value="1"/>
</dbReference>
<reference evidence="19 20" key="1">
    <citation type="journal article" date="2011" name="Nature">
        <title>A high-resolution map of human evolutionary constraint using 29 mammals.</title>
        <authorList>
            <person name="Lindblad-Toh K."/>
            <person name="Garber M."/>
            <person name="Zuk O."/>
            <person name="Lin M.F."/>
            <person name="Parker B.J."/>
            <person name="Washietl S."/>
            <person name="Kheradpour P."/>
            <person name="Ernst J."/>
            <person name="Jordan G."/>
            <person name="Mauceli E."/>
            <person name="Ward L.D."/>
            <person name="Lowe C.B."/>
            <person name="Holloway A.K."/>
            <person name="Clamp M."/>
            <person name="Gnerre S."/>
            <person name="Alfoldi J."/>
            <person name="Beal K."/>
            <person name="Chang J."/>
            <person name="Clawson H."/>
            <person name="Cuff J."/>
            <person name="Di Palma F."/>
            <person name="Fitzgerald S."/>
            <person name="Flicek P."/>
            <person name="Guttman M."/>
            <person name="Hubisz M.J."/>
            <person name="Jaffe D.B."/>
            <person name="Jungreis I."/>
            <person name="Kent W.J."/>
            <person name="Kostka D."/>
            <person name="Lara M."/>
            <person name="Martins A.L."/>
            <person name="Massingham T."/>
            <person name="Moltke I."/>
            <person name="Raney B.J."/>
            <person name="Rasmussen M.D."/>
            <person name="Robinson J."/>
            <person name="Stark A."/>
            <person name="Vilella A.J."/>
            <person name="Wen J."/>
            <person name="Xie X."/>
            <person name="Zody M.C."/>
            <person name="Baldwin J."/>
            <person name="Bloom T."/>
            <person name="Chin C.W."/>
            <person name="Heiman D."/>
            <person name="Nicol R."/>
            <person name="Nusbaum C."/>
            <person name="Young S."/>
            <person name="Wilkinson J."/>
            <person name="Worley K.C."/>
            <person name="Kovar C.L."/>
            <person name="Muzny D.M."/>
            <person name="Gibbs R.A."/>
            <person name="Cree A."/>
            <person name="Dihn H.H."/>
            <person name="Fowler G."/>
            <person name="Jhangiani S."/>
            <person name="Joshi V."/>
            <person name="Lee S."/>
            <person name="Lewis L.R."/>
            <person name="Nazareth L.V."/>
            <person name="Okwuonu G."/>
            <person name="Santibanez J."/>
            <person name="Warren W.C."/>
            <person name="Mardis E.R."/>
            <person name="Weinstock G.M."/>
            <person name="Wilson R.K."/>
            <person name="Delehaunty K."/>
            <person name="Dooling D."/>
            <person name="Fronik C."/>
            <person name="Fulton L."/>
            <person name="Fulton B."/>
            <person name="Graves T."/>
            <person name="Minx P."/>
            <person name="Sodergren E."/>
            <person name="Birney E."/>
            <person name="Margulies E.H."/>
            <person name="Herrero J."/>
            <person name="Green E.D."/>
            <person name="Haussler D."/>
            <person name="Siepel A."/>
            <person name="Goldman N."/>
            <person name="Pollard K.S."/>
            <person name="Pedersen J.S."/>
            <person name="Lander E.S."/>
            <person name="Kellis M."/>
        </authorList>
    </citation>
    <scope>NUCLEOTIDE SEQUENCE [LARGE SCALE GENOMIC DNA]</scope>
    <source>
        <strain evidence="19 20">Thorbecke inbred</strain>
    </source>
</reference>
<dbReference type="PROSITE" id="PS50287">
    <property type="entry name" value="SRCR_2"/>
    <property type="match status" value="3"/>
</dbReference>
<keyword evidence="5 17" id="KW-0732">Signal</keyword>
<evidence type="ECO:0000313" key="20">
    <source>
        <dbReference type="Proteomes" id="UP000001811"/>
    </source>
</evidence>
<reference evidence="19" key="2">
    <citation type="submission" date="2025-08" db="UniProtKB">
        <authorList>
            <consortium name="Ensembl"/>
        </authorList>
    </citation>
    <scope>IDENTIFICATION</scope>
    <source>
        <strain evidence="19">Thorbecke</strain>
    </source>
</reference>
<dbReference type="GO" id="GO:0005886">
    <property type="term" value="C:plasma membrane"/>
    <property type="evidence" value="ECO:0007669"/>
    <property type="project" value="UniProtKB-SubCell"/>
</dbReference>
<evidence type="ECO:0000256" key="10">
    <source>
        <dbReference type="ARBA" id="ARBA00023157"/>
    </source>
</evidence>
<keyword evidence="10 14" id="KW-1015">Disulfide bond</keyword>
<evidence type="ECO:0000313" key="19">
    <source>
        <dbReference type="Ensembl" id="ENSOCUP00000049228.1"/>
    </source>
</evidence>
<evidence type="ECO:0000256" key="12">
    <source>
        <dbReference type="ARBA" id="ARBA00057255"/>
    </source>
</evidence>
<feature type="domain" description="SRCR" evidence="18">
    <location>
        <begin position="261"/>
        <end position="357"/>
    </location>
</feature>
<dbReference type="Pfam" id="PF00530">
    <property type="entry name" value="SRCR"/>
    <property type="match status" value="3"/>
</dbReference>
<keyword evidence="7" id="KW-0130">Cell adhesion</keyword>
<feature type="compositionally biased region" description="Acidic residues" evidence="15">
    <location>
        <begin position="583"/>
        <end position="594"/>
    </location>
</feature>
<evidence type="ECO:0000256" key="4">
    <source>
        <dbReference type="ARBA" id="ARBA00022692"/>
    </source>
</evidence>
<keyword evidence="6" id="KW-0677">Repeat</keyword>
<keyword evidence="4 16" id="KW-0812">Transmembrane</keyword>
<dbReference type="Ensembl" id="ENSOCUT00000047177.1">
    <property type="protein sequence ID" value="ENSOCUP00000049228.1"/>
    <property type="gene ID" value="ENSOCUG00000012464.4"/>
</dbReference>
<dbReference type="PROSITE" id="PS00420">
    <property type="entry name" value="SRCR_1"/>
    <property type="match status" value="1"/>
</dbReference>
<dbReference type="GeneTree" id="ENSGT00940000161029"/>
<evidence type="ECO:0000256" key="3">
    <source>
        <dbReference type="ARBA" id="ARBA00022553"/>
    </source>
</evidence>
<evidence type="ECO:0000256" key="5">
    <source>
        <dbReference type="ARBA" id="ARBA00022729"/>
    </source>
</evidence>
<dbReference type="Gene3D" id="3.10.250.10">
    <property type="entry name" value="SRCR-like domain"/>
    <property type="match status" value="3"/>
</dbReference>
<evidence type="ECO:0000256" key="14">
    <source>
        <dbReference type="PROSITE-ProRule" id="PRU00196"/>
    </source>
</evidence>
<feature type="region of interest" description="Disordered" evidence="15">
    <location>
        <begin position="506"/>
        <end position="594"/>
    </location>
</feature>
<dbReference type="SMART" id="SM00202">
    <property type="entry name" value="SR"/>
    <property type="match status" value="3"/>
</dbReference>
<evidence type="ECO:0000256" key="16">
    <source>
        <dbReference type="SAM" id="Phobius"/>
    </source>
</evidence>
<evidence type="ECO:0000256" key="6">
    <source>
        <dbReference type="ARBA" id="ARBA00022737"/>
    </source>
</evidence>
<reference evidence="19" key="3">
    <citation type="submission" date="2025-09" db="UniProtKB">
        <authorList>
            <consortium name="Ensembl"/>
        </authorList>
    </citation>
    <scope>IDENTIFICATION</scope>
    <source>
        <strain evidence="19">Thorbecke</strain>
    </source>
</reference>
<evidence type="ECO:0000256" key="11">
    <source>
        <dbReference type="ARBA" id="ARBA00023180"/>
    </source>
</evidence>
<evidence type="ECO:0000256" key="1">
    <source>
        <dbReference type="ARBA" id="ARBA00004251"/>
    </source>
</evidence>
<comment type="caution">
    <text evidence="14">Lacks conserved residue(s) required for the propagation of feature annotation.</text>
</comment>
<evidence type="ECO:0000259" key="18">
    <source>
        <dbReference type="PROSITE" id="PS50287"/>
    </source>
</evidence>
<keyword evidence="3" id="KW-0597">Phosphoprotein</keyword>
<evidence type="ECO:0000256" key="9">
    <source>
        <dbReference type="ARBA" id="ARBA00023136"/>
    </source>
</evidence>
<protein>
    <recommendedName>
        <fullName evidence="13">T-cell differentiation antigen CD6</fullName>
    </recommendedName>
</protein>
<name>A0A5F9DU08_RABIT</name>
<evidence type="ECO:0000256" key="2">
    <source>
        <dbReference type="ARBA" id="ARBA00022475"/>
    </source>
</evidence>
<evidence type="ECO:0000256" key="8">
    <source>
        <dbReference type="ARBA" id="ARBA00022989"/>
    </source>
</evidence>
<dbReference type="PANTHER" id="PTHR19331:SF477">
    <property type="entry name" value="T-CELL DIFFERENTIATION ANTIGEN CD6"/>
    <property type="match status" value="1"/>
</dbReference>
<comment type="subcellular location">
    <subcellularLocation>
        <location evidence="1">Cell membrane</location>
        <topology evidence="1">Single-pass type I membrane protein</topology>
    </subcellularLocation>
</comment>
<feature type="signal peptide" evidence="17">
    <location>
        <begin position="1"/>
        <end position="20"/>
    </location>
</feature>
<organism evidence="19 20">
    <name type="scientific">Oryctolagus cuniculus</name>
    <name type="common">Rabbit</name>
    <dbReference type="NCBI Taxonomy" id="9986"/>
    <lineage>
        <taxon>Eukaryota</taxon>
        <taxon>Metazoa</taxon>
        <taxon>Chordata</taxon>
        <taxon>Craniata</taxon>
        <taxon>Vertebrata</taxon>
        <taxon>Euteleostomi</taxon>
        <taxon>Mammalia</taxon>
        <taxon>Eutheria</taxon>
        <taxon>Euarchontoglires</taxon>
        <taxon>Glires</taxon>
        <taxon>Lagomorpha</taxon>
        <taxon>Leporidae</taxon>
        <taxon>Oryctolagus</taxon>
    </lineage>
</organism>
<feature type="domain" description="SRCR" evidence="18">
    <location>
        <begin position="44"/>
        <end position="152"/>
    </location>
</feature>
<keyword evidence="9 16" id="KW-0472">Membrane</keyword>
<evidence type="ECO:0000256" key="15">
    <source>
        <dbReference type="SAM" id="MobiDB-lite"/>
    </source>
</evidence>
<feature type="region of interest" description="Disordered" evidence="15">
    <location>
        <begin position="95"/>
        <end position="114"/>
    </location>
</feature>
<dbReference type="EMBL" id="AAGW02038249">
    <property type="status" value="NOT_ANNOTATED_CDS"/>
    <property type="molecule type" value="Genomic_DNA"/>
</dbReference>
<dbReference type="FunFam" id="3.10.250.10:FF:000017">
    <property type="entry name" value="CD6 molecule"/>
    <property type="match status" value="1"/>
</dbReference>
<feature type="disulfide bond" evidence="14">
    <location>
        <begin position="226"/>
        <end position="236"/>
    </location>
</feature>
<evidence type="ECO:0000256" key="17">
    <source>
        <dbReference type="SAM" id="SignalP"/>
    </source>
</evidence>
<proteinExistence type="predicted"/>
<dbReference type="InterPro" id="IPR036772">
    <property type="entry name" value="SRCR-like_dom_sf"/>
</dbReference>
<evidence type="ECO:0000256" key="7">
    <source>
        <dbReference type="ARBA" id="ARBA00022889"/>
    </source>
</evidence>
<keyword evidence="20" id="KW-1185">Reference proteome</keyword>
<dbReference type="EMBL" id="AAGW02038250">
    <property type="status" value="NOT_ANNOTATED_CDS"/>
    <property type="molecule type" value="Genomic_DNA"/>
</dbReference>
<keyword evidence="2" id="KW-1003">Cell membrane</keyword>
<dbReference type="Proteomes" id="UP000001811">
    <property type="component" value="Chromosome 1"/>
</dbReference>
<dbReference type="GO" id="GO:0007155">
    <property type="term" value="P:cell adhesion"/>
    <property type="evidence" value="ECO:0007669"/>
    <property type="project" value="UniProtKB-KW"/>
</dbReference>
<accession>A0A5F9DU08</accession>
<dbReference type="AlphaFoldDB" id="A0A5F9DU08"/>
<feature type="compositionally biased region" description="Pro residues" evidence="15">
    <location>
        <begin position="98"/>
        <end position="107"/>
    </location>
</feature>
<dbReference type="PRINTS" id="PR00258">
    <property type="entry name" value="SPERACTRCPTR"/>
</dbReference>
<keyword evidence="8 16" id="KW-1133">Transmembrane helix</keyword>
<feature type="chain" id="PRO_5023900812" description="T-cell differentiation antigen CD6" evidence="17">
    <location>
        <begin position="21"/>
        <end position="594"/>
    </location>
</feature>
<comment type="function">
    <text evidence="12">Cell adhesion molecule that mediates cell-cell contacts and regulates T-cell responses via its interaction with ALCAM/CD166. Contributes to signaling cascades triggered by activation of the TCR/CD3 complex. Functions as a costimulatory molecule; promotes T-cell activation and proliferation. Contributes to the formation and maturation of the immunological synapse. Functions as a calcium-dependent pattern receptor that binds and aggregates both Gram-positive and Gram-negative bacteria. Binds both lipopolysaccharide (LPS) from Gram-negative bacteria and lipoteichoic acid from Gram-positive bacteria. LPS binding leads to the activation of signaling cascades and down-stream MAP kinases. Mediates activation of the inflammatory response and the secretion of pro-inflammatory cytokines in response to LPS.</text>
</comment>
<feature type="transmembrane region" description="Helical" evidence="16">
    <location>
        <begin position="395"/>
        <end position="420"/>
    </location>
</feature>
<evidence type="ECO:0000256" key="13">
    <source>
        <dbReference type="ARBA" id="ARBA00068813"/>
    </source>
</evidence>
<dbReference type="FunFam" id="3.10.250.10:FF:000010">
    <property type="entry name" value="T-cell differentiation antigen CD6"/>
    <property type="match status" value="1"/>
</dbReference>
<gene>
    <name evidence="19" type="primary">CD6</name>
</gene>
<feature type="domain" description="SRCR" evidence="18">
    <location>
        <begin position="157"/>
        <end position="256"/>
    </location>
</feature>
<dbReference type="InterPro" id="IPR001190">
    <property type="entry name" value="SRCR"/>
</dbReference>
<dbReference type="Bgee" id="ENSOCUG00000012464">
    <property type="expression patterns" value="Expressed in blood and 5 other cell types or tissues"/>
</dbReference>
<keyword evidence="11" id="KW-0325">Glycoprotein</keyword>
<feature type="disulfide bond" evidence="14">
    <location>
        <begin position="326"/>
        <end position="336"/>
    </location>
</feature>
<dbReference type="SUPFAM" id="SSF56487">
    <property type="entry name" value="SRCR-like"/>
    <property type="match status" value="3"/>
</dbReference>